<gene>
    <name evidence="2" type="ORF">J4573_52135</name>
</gene>
<evidence type="ECO:0000313" key="3">
    <source>
        <dbReference type="Proteomes" id="UP000669179"/>
    </source>
</evidence>
<organism evidence="2 3">
    <name type="scientific">Actinomadura barringtoniae</name>
    <dbReference type="NCBI Taxonomy" id="1427535"/>
    <lineage>
        <taxon>Bacteria</taxon>
        <taxon>Bacillati</taxon>
        <taxon>Actinomycetota</taxon>
        <taxon>Actinomycetes</taxon>
        <taxon>Streptosporangiales</taxon>
        <taxon>Thermomonosporaceae</taxon>
        <taxon>Actinomadura</taxon>
    </lineage>
</organism>
<feature type="signal peptide" evidence="1">
    <location>
        <begin position="1"/>
        <end position="27"/>
    </location>
</feature>
<proteinExistence type="predicted"/>
<keyword evidence="3" id="KW-1185">Reference proteome</keyword>
<keyword evidence="1" id="KW-0732">Signal</keyword>
<accession>A0A939TDK9</accession>
<protein>
    <recommendedName>
        <fullName evidence="4">Secreted protein</fullName>
    </recommendedName>
</protein>
<evidence type="ECO:0000256" key="1">
    <source>
        <dbReference type="SAM" id="SignalP"/>
    </source>
</evidence>
<dbReference type="EMBL" id="JAGEOJ010000041">
    <property type="protein sequence ID" value="MBO2455707.1"/>
    <property type="molecule type" value="Genomic_DNA"/>
</dbReference>
<evidence type="ECO:0008006" key="4">
    <source>
        <dbReference type="Google" id="ProtNLM"/>
    </source>
</evidence>
<sequence>MIGIATKVGIVAGAAILAAGGSGVASASVAAKPRPTKTVYAHQGKDRAAVTKRFTSSGSYYQVELAVCDREKDGNKVYARFVMNDRERAYGDPNNSKKGCGLQTFNGDYTVEQFQICEDDAGDDTCSKWQDVD</sequence>
<dbReference type="Proteomes" id="UP000669179">
    <property type="component" value="Unassembled WGS sequence"/>
</dbReference>
<reference evidence="2" key="1">
    <citation type="submission" date="2021-03" db="EMBL/GenBank/DDBJ databases">
        <authorList>
            <person name="Kanchanasin P."/>
            <person name="Saeng-In P."/>
            <person name="Phongsopitanun W."/>
            <person name="Yuki M."/>
            <person name="Kudo T."/>
            <person name="Ohkuma M."/>
            <person name="Tanasupawat S."/>
        </authorList>
    </citation>
    <scope>NUCLEOTIDE SEQUENCE</scope>
    <source>
        <strain evidence="2">GKU 128</strain>
    </source>
</reference>
<dbReference type="RefSeq" id="WP_208263932.1">
    <property type="nucleotide sequence ID" value="NZ_JAGEOJ010000041.1"/>
</dbReference>
<dbReference type="AlphaFoldDB" id="A0A939TDK9"/>
<name>A0A939TDK9_9ACTN</name>
<comment type="caution">
    <text evidence="2">The sequence shown here is derived from an EMBL/GenBank/DDBJ whole genome shotgun (WGS) entry which is preliminary data.</text>
</comment>
<feature type="chain" id="PRO_5037083113" description="Secreted protein" evidence="1">
    <location>
        <begin position="28"/>
        <end position="133"/>
    </location>
</feature>
<evidence type="ECO:0000313" key="2">
    <source>
        <dbReference type="EMBL" id="MBO2455707.1"/>
    </source>
</evidence>